<keyword evidence="2" id="KW-1185">Reference proteome</keyword>
<dbReference type="SUPFAM" id="SSF51294">
    <property type="entry name" value="Hedgehog/intein (Hint) domain"/>
    <property type="match status" value="1"/>
</dbReference>
<dbReference type="EMBL" id="FUWZ01000005">
    <property type="protein sequence ID" value="SKA40222.1"/>
    <property type="molecule type" value="Genomic_DNA"/>
</dbReference>
<dbReference type="AlphaFoldDB" id="A0A1T4TID8"/>
<dbReference type="Gene3D" id="2.170.16.10">
    <property type="entry name" value="Hedgehog/Intein (Hint) domain"/>
    <property type="match status" value="1"/>
</dbReference>
<organism evidence="1 2">
    <name type="scientific">Chitinophaga eiseniae</name>
    <dbReference type="NCBI Taxonomy" id="634771"/>
    <lineage>
        <taxon>Bacteria</taxon>
        <taxon>Pseudomonadati</taxon>
        <taxon>Bacteroidota</taxon>
        <taxon>Chitinophagia</taxon>
        <taxon>Chitinophagales</taxon>
        <taxon>Chitinophagaceae</taxon>
        <taxon>Chitinophaga</taxon>
    </lineage>
</organism>
<proteinExistence type="predicted"/>
<evidence type="ECO:0000313" key="1">
    <source>
        <dbReference type="EMBL" id="SKA40222.1"/>
    </source>
</evidence>
<dbReference type="Proteomes" id="UP000190367">
    <property type="component" value="Unassembled WGS sequence"/>
</dbReference>
<dbReference type="InterPro" id="IPR030934">
    <property type="entry name" value="Intein_C"/>
</dbReference>
<reference evidence="2" key="1">
    <citation type="submission" date="2017-02" db="EMBL/GenBank/DDBJ databases">
        <authorList>
            <person name="Varghese N."/>
            <person name="Submissions S."/>
        </authorList>
    </citation>
    <scope>NUCLEOTIDE SEQUENCE [LARGE SCALE GENOMIC DNA]</scope>
    <source>
        <strain evidence="2">DSM 22224</strain>
    </source>
</reference>
<sequence length="529" mass="59861">MTSEETVKNHSLFGFKWTTPIHAERADVNYNGTHYYIGYAGMQGTGNQNKIGDFHKWAQNPDPDGLKQFLNEDQSGGAFYTQTAVNLQNNILMYGTLTQKAWFSRLEDKCFVEGPQILTNSGLKKIEEIALNNDLVEDGSVKWRDSIRTNGGKSLLLDTDNFYKSCDSCRYHPIDFLTNQELLLKCWTDSAYPLSKYTGAEYEFQQLINNSVTAVITYSRKDDEREWTAIDFNEITPFTWKWIDFQLINNDGTLTKASLCRPNSWIKELGADSIGNKVYLDMPEFGIQGWAIVKRVRICQIDTRIWKQNRNGDYVNRPITGTFEHGSFNVYNLRFGENPIPLGVTGSHPIWSVDRNNWVNANDLRTGETVKTRNGSLVLTKKEKLDGFKTVYNLEVYRDHNYLVSSDAILVHNACFEKVDLRGKPGGKKIDAAIIEIANGGGVPRIDPKTGTQTVFRGGRQGTNGFRWAGALEYEVPGLDFNYRIYKLETINSSGTAVVKYGYTTTHLESTVHEFKEILPPAPPAAPQQ</sequence>
<protein>
    <submittedName>
        <fullName evidence="1">Intein C-terminal splicing region</fullName>
    </submittedName>
</protein>
<accession>A0A1T4TID8</accession>
<dbReference type="InterPro" id="IPR036844">
    <property type="entry name" value="Hint_dom_sf"/>
</dbReference>
<name>A0A1T4TID8_9BACT</name>
<dbReference type="PROSITE" id="PS50818">
    <property type="entry name" value="INTEIN_C_TER"/>
    <property type="match status" value="1"/>
</dbReference>
<dbReference type="NCBIfam" id="TIGR01443">
    <property type="entry name" value="intein_Cterm"/>
    <property type="match status" value="1"/>
</dbReference>
<evidence type="ECO:0000313" key="2">
    <source>
        <dbReference type="Proteomes" id="UP000190367"/>
    </source>
</evidence>
<dbReference type="CDD" id="cd00081">
    <property type="entry name" value="Hint"/>
    <property type="match status" value="1"/>
</dbReference>
<dbReference type="STRING" id="634771.SAMN04488128_105146"/>
<gene>
    <name evidence="1" type="ORF">SAMN04488128_105146</name>
</gene>